<dbReference type="SMART" id="SM00360">
    <property type="entry name" value="RRM"/>
    <property type="match status" value="1"/>
</dbReference>
<dbReference type="AlphaFoldDB" id="A0A834HXE3"/>
<dbReference type="SUPFAM" id="SSF52954">
    <property type="entry name" value="Class II aaRS ABD-related"/>
    <property type="match status" value="1"/>
</dbReference>
<sequence>MYRTDKQFMKNPATAPSRIFIGGIPKAVIADDLDNKFSKYGKILGLVINSGFAFIQYDTEQEAHAAIQAENGTMLMGRKINVQQALAPKSNNRDPAQTPNQADAFHNKPGQIPQSPMSTQPDPVALDKINFEPPNHSMEHSKDKDDAPVNVSPQKFEDDRSRKKPMRGGRKSGAGQPRSRERFEAPPPRDMMFPEREGYYGGRNEYVDNYNPGLHPPPKPEIAAPSSDRNDCEIIVVSRALVEYAEFIESKLKALGLVVDLMFPNENVPIGRVLASISSRGCLYAILVMPQNEEHRSLTLNILHSIPQEHRNMPLDDALVLISRNFEAYMRGEKPQPEDPNKMNLSDQHPKPVQMLLNLLAENRMLTSSQYDRVIKYLQERRDLQLEFEVIEGVSHDSNDSSSKQNELQNRILNILNKGSDSMIPTSITAPDPVAKEAPTPLLKDPSVQKALDSLLSGDMLKTIAENM</sequence>
<organism evidence="5 6">
    <name type="scientific">Rhynchophorus ferrugineus</name>
    <name type="common">Red palm weevil</name>
    <name type="synonym">Curculio ferrugineus</name>
    <dbReference type="NCBI Taxonomy" id="354439"/>
    <lineage>
        <taxon>Eukaryota</taxon>
        <taxon>Metazoa</taxon>
        <taxon>Ecdysozoa</taxon>
        <taxon>Arthropoda</taxon>
        <taxon>Hexapoda</taxon>
        <taxon>Insecta</taxon>
        <taxon>Pterygota</taxon>
        <taxon>Neoptera</taxon>
        <taxon>Endopterygota</taxon>
        <taxon>Coleoptera</taxon>
        <taxon>Polyphaga</taxon>
        <taxon>Cucujiformia</taxon>
        <taxon>Curculionidae</taxon>
        <taxon>Dryophthorinae</taxon>
        <taxon>Rhynchophorus</taxon>
    </lineage>
</organism>
<evidence type="ECO:0000256" key="1">
    <source>
        <dbReference type="ARBA" id="ARBA00022884"/>
    </source>
</evidence>
<name>A0A834HXE3_RHYFE</name>
<comment type="caution">
    <text evidence="5">The sequence shown here is derived from an EMBL/GenBank/DDBJ whole genome shotgun (WGS) entry which is preliminary data.</text>
</comment>
<proteinExistence type="predicted"/>
<dbReference type="InterPro" id="IPR035979">
    <property type="entry name" value="RBD_domain_sf"/>
</dbReference>
<feature type="compositionally biased region" description="Basic and acidic residues" evidence="3">
    <location>
        <begin position="137"/>
        <end position="147"/>
    </location>
</feature>
<dbReference type="EMBL" id="JAACXV010014075">
    <property type="protein sequence ID" value="KAF7270632.1"/>
    <property type="molecule type" value="Genomic_DNA"/>
</dbReference>
<evidence type="ECO:0000256" key="3">
    <source>
        <dbReference type="SAM" id="MobiDB-lite"/>
    </source>
</evidence>
<gene>
    <name evidence="5" type="ORF">GWI33_016428</name>
</gene>
<dbReference type="InterPro" id="IPR000504">
    <property type="entry name" value="RRM_dom"/>
</dbReference>
<dbReference type="Proteomes" id="UP000625711">
    <property type="component" value="Unassembled WGS sequence"/>
</dbReference>
<protein>
    <recommendedName>
        <fullName evidence="4">RRM domain-containing protein</fullName>
    </recommendedName>
</protein>
<keyword evidence="6" id="KW-1185">Reference proteome</keyword>
<feature type="compositionally biased region" description="Polar residues" evidence="3">
    <location>
        <begin position="88"/>
        <end position="101"/>
    </location>
</feature>
<dbReference type="PANTHER" id="PTHR23295">
    <property type="entry name" value="NUCLEAR RECEPTOR COACTIVATOR 5-RELATED"/>
    <property type="match status" value="1"/>
</dbReference>
<dbReference type="OrthoDB" id="10044938at2759"/>
<dbReference type="SUPFAM" id="SSF54928">
    <property type="entry name" value="RNA-binding domain, RBD"/>
    <property type="match status" value="1"/>
</dbReference>
<evidence type="ECO:0000313" key="6">
    <source>
        <dbReference type="Proteomes" id="UP000625711"/>
    </source>
</evidence>
<keyword evidence="1 2" id="KW-0694">RNA-binding</keyword>
<feature type="domain" description="RRM" evidence="4">
    <location>
        <begin position="17"/>
        <end position="87"/>
    </location>
</feature>
<dbReference type="Gene3D" id="3.30.70.330">
    <property type="match status" value="1"/>
</dbReference>
<feature type="compositionally biased region" description="Polar residues" evidence="3">
    <location>
        <begin position="112"/>
        <end position="121"/>
    </location>
</feature>
<evidence type="ECO:0000256" key="2">
    <source>
        <dbReference type="PROSITE-ProRule" id="PRU00176"/>
    </source>
</evidence>
<dbReference type="GO" id="GO:0003723">
    <property type="term" value="F:RNA binding"/>
    <property type="evidence" value="ECO:0007669"/>
    <property type="project" value="UniProtKB-UniRule"/>
</dbReference>
<dbReference type="Pfam" id="PF00076">
    <property type="entry name" value="RRM_1"/>
    <property type="match status" value="1"/>
</dbReference>
<dbReference type="InterPro" id="IPR052600">
    <property type="entry name" value="Nuc_rcpt_coact/corep"/>
</dbReference>
<dbReference type="PROSITE" id="PS50102">
    <property type="entry name" value="RRM"/>
    <property type="match status" value="1"/>
</dbReference>
<dbReference type="Gene3D" id="3.40.50.800">
    <property type="entry name" value="Anticodon-binding domain"/>
    <property type="match status" value="1"/>
</dbReference>
<feature type="region of interest" description="Disordered" evidence="3">
    <location>
        <begin position="88"/>
        <end position="194"/>
    </location>
</feature>
<evidence type="ECO:0000259" key="4">
    <source>
        <dbReference type="PROSITE" id="PS50102"/>
    </source>
</evidence>
<reference evidence="5" key="1">
    <citation type="submission" date="2020-08" db="EMBL/GenBank/DDBJ databases">
        <title>Genome sequencing and assembly of the red palm weevil Rhynchophorus ferrugineus.</title>
        <authorList>
            <person name="Dias G.B."/>
            <person name="Bergman C.M."/>
            <person name="Manee M."/>
        </authorList>
    </citation>
    <scope>NUCLEOTIDE SEQUENCE</scope>
    <source>
        <strain evidence="5">AA-2017</strain>
        <tissue evidence="5">Whole larva</tissue>
    </source>
</reference>
<dbReference type="InterPro" id="IPR012677">
    <property type="entry name" value="Nucleotide-bd_a/b_plait_sf"/>
</dbReference>
<accession>A0A834HXE3</accession>
<dbReference type="PANTHER" id="PTHR23295:SF6">
    <property type="entry name" value="NEOSIN, ISOFORM A"/>
    <property type="match status" value="1"/>
</dbReference>
<dbReference type="InterPro" id="IPR036621">
    <property type="entry name" value="Anticodon-bd_dom_sf"/>
</dbReference>
<evidence type="ECO:0000313" key="5">
    <source>
        <dbReference type="EMBL" id="KAF7270632.1"/>
    </source>
</evidence>